<protein>
    <submittedName>
        <fullName evidence="1">Uncharacterized protein</fullName>
    </submittedName>
</protein>
<reference evidence="1 2" key="1">
    <citation type="submission" date="2018-11" db="EMBL/GenBank/DDBJ databases">
        <authorList>
            <consortium name="Pathogen Informatics"/>
        </authorList>
    </citation>
    <scope>NUCLEOTIDE SEQUENCE [LARGE SCALE GENOMIC DNA]</scope>
</reference>
<evidence type="ECO:0000313" key="1">
    <source>
        <dbReference type="EMBL" id="VDK68006.1"/>
    </source>
</evidence>
<sequence>MQFIAVIGEFGETGKSDSIAGCSAEEACGGKSDCTID</sequence>
<accession>A0A3P6S1E9</accession>
<name>A0A3P6S1E9_CYLGO</name>
<gene>
    <name evidence="1" type="ORF">CGOC_LOCUS6375</name>
</gene>
<evidence type="ECO:0000313" key="2">
    <source>
        <dbReference type="Proteomes" id="UP000271889"/>
    </source>
</evidence>
<dbReference type="AlphaFoldDB" id="A0A3P6S1E9"/>
<organism evidence="1 2">
    <name type="scientific">Cylicostephanus goldi</name>
    <name type="common">Nematode worm</name>
    <dbReference type="NCBI Taxonomy" id="71465"/>
    <lineage>
        <taxon>Eukaryota</taxon>
        <taxon>Metazoa</taxon>
        <taxon>Ecdysozoa</taxon>
        <taxon>Nematoda</taxon>
        <taxon>Chromadorea</taxon>
        <taxon>Rhabditida</taxon>
        <taxon>Rhabditina</taxon>
        <taxon>Rhabditomorpha</taxon>
        <taxon>Strongyloidea</taxon>
        <taxon>Strongylidae</taxon>
        <taxon>Cylicostephanus</taxon>
    </lineage>
</organism>
<dbReference type="EMBL" id="UYRV01020676">
    <property type="protein sequence ID" value="VDK68006.1"/>
    <property type="molecule type" value="Genomic_DNA"/>
</dbReference>
<keyword evidence="2" id="KW-1185">Reference proteome</keyword>
<proteinExistence type="predicted"/>
<dbReference type="Proteomes" id="UP000271889">
    <property type="component" value="Unassembled WGS sequence"/>
</dbReference>